<dbReference type="EMBL" id="CP013234">
    <property type="protein sequence ID" value="AMP05235.1"/>
    <property type="molecule type" value="Genomic_DNA"/>
</dbReference>
<dbReference type="PATRIC" id="fig|279113.9.peg.2852"/>
<protein>
    <submittedName>
        <fullName evidence="1">Uncharacterized protein</fullName>
    </submittedName>
</protein>
<name>A0A127Q603_9BURK</name>
<accession>A0A127Q603</accession>
<dbReference type="AlphaFoldDB" id="A0A127Q603"/>
<dbReference type="Proteomes" id="UP000074561">
    <property type="component" value="Chromosome"/>
</dbReference>
<organism evidence="1 2">
    <name type="scientific">Collimonas pratensis</name>
    <dbReference type="NCBI Taxonomy" id="279113"/>
    <lineage>
        <taxon>Bacteria</taxon>
        <taxon>Pseudomonadati</taxon>
        <taxon>Pseudomonadota</taxon>
        <taxon>Betaproteobacteria</taxon>
        <taxon>Burkholderiales</taxon>
        <taxon>Oxalobacteraceae</taxon>
        <taxon>Collimonas</taxon>
    </lineage>
</organism>
<gene>
    <name evidence="1" type="ORF">CPter91_2889</name>
</gene>
<proteinExistence type="predicted"/>
<dbReference type="KEGG" id="cpra:CPter91_2889"/>
<sequence>MQALADDQQALERIESMLRRTSFMRARLAGVDVSSYQDLEFHIGAEERRV</sequence>
<evidence type="ECO:0000313" key="2">
    <source>
        <dbReference type="Proteomes" id="UP000074561"/>
    </source>
</evidence>
<reference evidence="1 2" key="1">
    <citation type="submission" date="2015-11" db="EMBL/GenBank/DDBJ databases">
        <title>Exploring the genomic traits of fungus-feeding bacterial genus Collimonas.</title>
        <authorList>
            <person name="Song C."/>
            <person name="Schmidt R."/>
            <person name="de Jager V."/>
            <person name="Krzyzanowska D."/>
            <person name="Jongedijk E."/>
            <person name="Cankar K."/>
            <person name="Beekwilder J."/>
            <person name="van Veen A."/>
            <person name="de Boer W."/>
            <person name="van Veen J.A."/>
            <person name="Garbeva P."/>
        </authorList>
    </citation>
    <scope>NUCLEOTIDE SEQUENCE [LARGE SCALE GENOMIC DNA]</scope>
    <source>
        <strain evidence="1 2">Ter91</strain>
    </source>
</reference>
<evidence type="ECO:0000313" key="1">
    <source>
        <dbReference type="EMBL" id="AMP05235.1"/>
    </source>
</evidence>